<sequence>MSIAVNINGLDHSITVLERTLLTETLQNRVKLTRRDQAIAVLIVQRKRLSELLGGARIAAGSGVKLGEFAEIDESVAVFVHLLHHSLHLLRRSVGSQGLEKLPELHRRYLAVAISVEFLENFRHFFGGVLRHWRGLRRRESGEGRAK</sequence>
<reference evidence="1" key="2">
    <citation type="submission" date="2020-07" db="EMBL/GenBank/DDBJ databases">
        <authorList>
            <person name="Vera ALvarez R."/>
            <person name="Arias-Moreno D.M."/>
            <person name="Jimenez-Jacinto V."/>
            <person name="Jimenez-Bremont J.F."/>
            <person name="Swaminathan K."/>
            <person name="Moose S.P."/>
            <person name="Guerrero-Gonzalez M.L."/>
            <person name="Marino-Ramirez L."/>
            <person name="Landsman D."/>
            <person name="Rodriguez-Kessler M."/>
            <person name="Delgado-Sanchez P."/>
        </authorList>
    </citation>
    <scope>NUCLEOTIDE SEQUENCE</scope>
    <source>
        <tissue evidence="1">Cladode</tissue>
    </source>
</reference>
<organism evidence="1">
    <name type="scientific">Opuntia streptacantha</name>
    <name type="common">Prickly pear cactus</name>
    <name type="synonym">Opuntia cardona</name>
    <dbReference type="NCBI Taxonomy" id="393608"/>
    <lineage>
        <taxon>Eukaryota</taxon>
        <taxon>Viridiplantae</taxon>
        <taxon>Streptophyta</taxon>
        <taxon>Embryophyta</taxon>
        <taxon>Tracheophyta</taxon>
        <taxon>Spermatophyta</taxon>
        <taxon>Magnoliopsida</taxon>
        <taxon>eudicotyledons</taxon>
        <taxon>Gunneridae</taxon>
        <taxon>Pentapetalae</taxon>
        <taxon>Caryophyllales</taxon>
        <taxon>Cactineae</taxon>
        <taxon>Cactaceae</taxon>
        <taxon>Opuntioideae</taxon>
        <taxon>Opuntia</taxon>
    </lineage>
</organism>
<accession>A0A7C8Z8M4</accession>
<evidence type="ECO:0000313" key="1">
    <source>
        <dbReference type="EMBL" id="MBA4636637.1"/>
    </source>
</evidence>
<dbReference type="AlphaFoldDB" id="A0A7C8Z8M4"/>
<protein>
    <submittedName>
        <fullName evidence="1">Uncharacterized protein</fullName>
    </submittedName>
</protein>
<reference evidence="1" key="1">
    <citation type="journal article" date="2013" name="J. Plant Res.">
        <title>Effect of fungi and light on seed germination of three Opuntia species from semiarid lands of central Mexico.</title>
        <authorList>
            <person name="Delgado-Sanchez P."/>
            <person name="Jimenez-Bremont J.F."/>
            <person name="Guerrero-Gonzalez Mde L."/>
            <person name="Flores J."/>
        </authorList>
    </citation>
    <scope>NUCLEOTIDE SEQUENCE</scope>
    <source>
        <tissue evidence="1">Cladode</tissue>
    </source>
</reference>
<name>A0A7C8Z8M4_OPUST</name>
<proteinExistence type="predicted"/>
<dbReference type="EMBL" id="GISG01101295">
    <property type="protein sequence ID" value="MBA4636637.1"/>
    <property type="molecule type" value="Transcribed_RNA"/>
</dbReference>